<gene>
    <name evidence="3" type="ORF">GX570_01280</name>
</gene>
<protein>
    <submittedName>
        <fullName evidence="3">VanZ family protein</fullName>
    </submittedName>
</protein>
<dbReference type="PANTHER" id="PTHR36834:SF1">
    <property type="entry name" value="INTEGRAL MEMBRANE PROTEIN"/>
    <property type="match status" value="1"/>
</dbReference>
<evidence type="ECO:0000313" key="3">
    <source>
        <dbReference type="EMBL" id="NLF89971.1"/>
    </source>
</evidence>
<proteinExistence type="predicted"/>
<keyword evidence="1" id="KW-0472">Membrane</keyword>
<keyword evidence="1" id="KW-0812">Transmembrane</keyword>
<evidence type="ECO:0000259" key="2">
    <source>
        <dbReference type="Pfam" id="PF04892"/>
    </source>
</evidence>
<dbReference type="AlphaFoldDB" id="A0A847H7V5"/>
<dbReference type="PANTHER" id="PTHR36834">
    <property type="entry name" value="MEMBRANE PROTEIN-RELATED"/>
    <property type="match status" value="1"/>
</dbReference>
<organism evidence="3 4">
    <name type="scientific">Corynebacterium marinum</name>
    <dbReference type="NCBI Taxonomy" id="349751"/>
    <lineage>
        <taxon>Bacteria</taxon>
        <taxon>Bacillati</taxon>
        <taxon>Actinomycetota</taxon>
        <taxon>Actinomycetes</taxon>
        <taxon>Mycobacteriales</taxon>
        <taxon>Corynebacteriaceae</taxon>
        <taxon>Corynebacterium</taxon>
    </lineage>
</organism>
<reference evidence="3 4" key="1">
    <citation type="journal article" date="2020" name="Biotechnol. Biofuels">
        <title>New insights from the biogas microbiome by comprehensive genome-resolved metagenomics of nearly 1600 species originating from multiple anaerobic digesters.</title>
        <authorList>
            <person name="Campanaro S."/>
            <person name="Treu L."/>
            <person name="Rodriguez-R L.M."/>
            <person name="Kovalovszki A."/>
            <person name="Ziels R.M."/>
            <person name="Maus I."/>
            <person name="Zhu X."/>
            <person name="Kougias P.G."/>
            <person name="Basile A."/>
            <person name="Luo G."/>
            <person name="Schluter A."/>
            <person name="Konstantinidis K.T."/>
            <person name="Angelidaki I."/>
        </authorList>
    </citation>
    <scope>NUCLEOTIDE SEQUENCE [LARGE SCALE GENOMIC DNA]</scope>
    <source>
        <strain evidence="3">AS06rmzACSIP_235</strain>
    </source>
</reference>
<feature type="transmembrane region" description="Helical" evidence="1">
    <location>
        <begin position="111"/>
        <end position="136"/>
    </location>
</feature>
<feature type="transmembrane region" description="Helical" evidence="1">
    <location>
        <begin position="142"/>
        <end position="159"/>
    </location>
</feature>
<evidence type="ECO:0000256" key="1">
    <source>
        <dbReference type="SAM" id="Phobius"/>
    </source>
</evidence>
<comment type="caution">
    <text evidence="3">The sequence shown here is derived from an EMBL/GenBank/DDBJ whole genome shotgun (WGS) entry which is preliminary data.</text>
</comment>
<dbReference type="EMBL" id="JAAYYP010000037">
    <property type="protein sequence ID" value="NLF89971.1"/>
    <property type="molecule type" value="Genomic_DNA"/>
</dbReference>
<keyword evidence="1" id="KW-1133">Transmembrane helix</keyword>
<dbReference type="InterPro" id="IPR006976">
    <property type="entry name" value="VanZ-like"/>
</dbReference>
<feature type="transmembrane region" description="Helical" evidence="1">
    <location>
        <begin position="166"/>
        <end position="192"/>
    </location>
</feature>
<feature type="transmembrane region" description="Helical" evidence="1">
    <location>
        <begin position="67"/>
        <end position="91"/>
    </location>
</feature>
<accession>A0A847H7V5</accession>
<evidence type="ECO:0000313" key="4">
    <source>
        <dbReference type="Proteomes" id="UP000523614"/>
    </source>
</evidence>
<name>A0A847H7V5_9CORY</name>
<dbReference type="Pfam" id="PF04892">
    <property type="entry name" value="VanZ"/>
    <property type="match status" value="1"/>
</dbReference>
<dbReference type="InterPro" id="IPR053150">
    <property type="entry name" value="Teicoplanin_resist-assoc"/>
</dbReference>
<feature type="transmembrane region" description="Helical" evidence="1">
    <location>
        <begin position="12"/>
        <end position="34"/>
    </location>
</feature>
<feature type="domain" description="VanZ-like" evidence="2">
    <location>
        <begin position="25"/>
        <end position="157"/>
    </location>
</feature>
<sequence length="194" mass="20740">MDTKTDIPRSLWPRVVYLVAAGLVAATVASLTLLKSSFSVGGLWNPQAHNRRSVDLVPFNGFVDAPIWYGPIVNTLGNLALFVPVGFLEVLLWRTFTRPDPSRPAWRRRGVLWATLAGGALSLGIETAQFVFARGYTDVDDLLLNTLGATLGGWAAVRLRAELRRYVLGVFCAGSLVVLVMMAAGAASAGVVGG</sequence>
<dbReference type="Proteomes" id="UP000523614">
    <property type="component" value="Unassembled WGS sequence"/>
</dbReference>